<feature type="compositionally biased region" description="Acidic residues" evidence="1">
    <location>
        <begin position="39"/>
        <end position="51"/>
    </location>
</feature>
<organism evidence="2 3">
    <name type="scientific">Puccinia striiformis</name>
    <dbReference type="NCBI Taxonomy" id="27350"/>
    <lineage>
        <taxon>Eukaryota</taxon>
        <taxon>Fungi</taxon>
        <taxon>Dikarya</taxon>
        <taxon>Basidiomycota</taxon>
        <taxon>Pucciniomycotina</taxon>
        <taxon>Pucciniomycetes</taxon>
        <taxon>Pucciniales</taxon>
        <taxon>Pucciniaceae</taxon>
        <taxon>Puccinia</taxon>
    </lineage>
</organism>
<dbReference type="VEuPathDB" id="FungiDB:PSTT_12739"/>
<dbReference type="Proteomes" id="UP000239156">
    <property type="component" value="Unassembled WGS sequence"/>
</dbReference>
<feature type="region of interest" description="Disordered" evidence="1">
    <location>
        <begin position="26"/>
        <end position="69"/>
    </location>
</feature>
<proteinExistence type="predicted"/>
<name>A0A2S4UUM8_9BASI</name>
<feature type="non-terminal residue" evidence="2">
    <location>
        <position position="1"/>
    </location>
</feature>
<evidence type="ECO:0000313" key="3">
    <source>
        <dbReference type="Proteomes" id="UP000239156"/>
    </source>
</evidence>
<evidence type="ECO:0000256" key="1">
    <source>
        <dbReference type="SAM" id="MobiDB-lite"/>
    </source>
</evidence>
<dbReference type="AlphaFoldDB" id="A0A2S4UUM8"/>
<protein>
    <submittedName>
        <fullName evidence="2">Uncharacterized protein</fullName>
    </submittedName>
</protein>
<gene>
    <name evidence="2" type="ORF">PSTT_12739</name>
</gene>
<feature type="region of interest" description="Disordered" evidence="1">
    <location>
        <begin position="1"/>
        <end position="20"/>
    </location>
</feature>
<accession>A0A2S4UUM8</accession>
<dbReference type="VEuPathDB" id="FungiDB:PSHT_08650"/>
<reference evidence="2" key="1">
    <citation type="submission" date="2017-12" db="EMBL/GenBank/DDBJ databases">
        <title>Gene loss provides genomic basis for host adaptation in cereal stripe rust fungi.</title>
        <authorList>
            <person name="Xia C."/>
        </authorList>
    </citation>
    <scope>NUCLEOTIDE SEQUENCE [LARGE SCALE GENOMIC DNA]</scope>
    <source>
        <strain evidence="2">93-210</strain>
    </source>
</reference>
<dbReference type="EMBL" id="PKSL01000167">
    <property type="protein sequence ID" value="POW00988.1"/>
    <property type="molecule type" value="Genomic_DNA"/>
</dbReference>
<evidence type="ECO:0000313" key="2">
    <source>
        <dbReference type="EMBL" id="POW00988.1"/>
    </source>
</evidence>
<keyword evidence="3" id="KW-1185">Reference proteome</keyword>
<sequence length="112" mass="12560">SLNKASCHQFMMPNADAIPTKPAAMVEEVEDSHHQESPSDMDPEFGGDGEVEGSFMPPSHDSIPERTEVTTSIERIRLENSRFDSIDEMMEEVENNHPHESLLGMDAKFVFP</sequence>
<comment type="caution">
    <text evidence="2">The sequence shown here is derived from an EMBL/GenBank/DDBJ whole genome shotgun (WGS) entry which is preliminary data.</text>
</comment>